<feature type="transmembrane region" description="Helical" evidence="1">
    <location>
        <begin position="6"/>
        <end position="24"/>
    </location>
</feature>
<evidence type="ECO:0000313" key="3">
    <source>
        <dbReference type="Proteomes" id="UP000660708"/>
    </source>
</evidence>
<proteinExistence type="predicted"/>
<keyword evidence="1" id="KW-0472">Membrane</keyword>
<organism evidence="2 3">
    <name type="scientific">Pseudoalteromonas peptidolytica F12-50-A1</name>
    <dbReference type="NCBI Taxonomy" id="1315280"/>
    <lineage>
        <taxon>Bacteria</taxon>
        <taxon>Pseudomonadati</taxon>
        <taxon>Pseudomonadota</taxon>
        <taxon>Gammaproteobacteria</taxon>
        <taxon>Alteromonadales</taxon>
        <taxon>Pseudoalteromonadaceae</taxon>
        <taxon>Pseudoalteromonas</taxon>
    </lineage>
</organism>
<feature type="transmembrane region" description="Helical" evidence="1">
    <location>
        <begin position="36"/>
        <end position="53"/>
    </location>
</feature>
<evidence type="ECO:0000256" key="1">
    <source>
        <dbReference type="SAM" id="Phobius"/>
    </source>
</evidence>
<sequence>MNTDYLYSFILMFVYFWMGNLTKWMAKGLRLRSAKLTLAPTISCLLYFLVMLGKVA</sequence>
<keyword evidence="1" id="KW-0812">Transmembrane</keyword>
<comment type="caution">
    <text evidence="2">The sequence shown here is derived from an EMBL/GenBank/DDBJ whole genome shotgun (WGS) entry which is preliminary data.</text>
</comment>
<dbReference type="EMBL" id="AQHF01000034">
    <property type="protein sequence ID" value="MBE0349252.1"/>
    <property type="molecule type" value="Genomic_DNA"/>
</dbReference>
<dbReference type="AlphaFoldDB" id="A0A8I0MZY7"/>
<reference evidence="2 3" key="1">
    <citation type="submission" date="2015-06" db="EMBL/GenBank/DDBJ databases">
        <title>Genome sequence of Pseudoalteromonas peptidolytica.</title>
        <authorList>
            <person name="Xie B.-B."/>
            <person name="Rong J.-C."/>
            <person name="Qin Q.-L."/>
            <person name="Zhang Y.-Z."/>
        </authorList>
    </citation>
    <scope>NUCLEOTIDE SEQUENCE [LARGE SCALE GENOMIC DNA]</scope>
    <source>
        <strain evidence="2 3">F12-50-A1</strain>
    </source>
</reference>
<keyword evidence="1" id="KW-1133">Transmembrane helix</keyword>
<dbReference type="Proteomes" id="UP000660708">
    <property type="component" value="Unassembled WGS sequence"/>
</dbReference>
<keyword evidence="3" id="KW-1185">Reference proteome</keyword>
<gene>
    <name evidence="2" type="ORF">PPEP_b1219</name>
</gene>
<accession>A0A8I0MZY7</accession>
<protein>
    <submittedName>
        <fullName evidence="2">Uncharacterized protein</fullName>
    </submittedName>
</protein>
<name>A0A8I0MZY7_9GAMM</name>
<evidence type="ECO:0000313" key="2">
    <source>
        <dbReference type="EMBL" id="MBE0349252.1"/>
    </source>
</evidence>